<dbReference type="Proteomes" id="UP000003688">
    <property type="component" value="Unassembled WGS sequence"/>
</dbReference>
<dbReference type="InterPro" id="IPR011006">
    <property type="entry name" value="CheY-like_superfamily"/>
</dbReference>
<feature type="transmembrane region" description="Helical" evidence="6">
    <location>
        <begin position="163"/>
        <end position="183"/>
    </location>
</feature>
<evidence type="ECO:0000256" key="6">
    <source>
        <dbReference type="SAM" id="Phobius"/>
    </source>
</evidence>
<dbReference type="CDD" id="cd00156">
    <property type="entry name" value="REC"/>
    <property type="match status" value="1"/>
</dbReference>
<gene>
    <name evidence="9" type="ORF">Cflav_PD2796</name>
</gene>
<keyword evidence="9" id="KW-0418">Kinase</keyword>
<dbReference type="Pfam" id="PF00072">
    <property type="entry name" value="Response_reg"/>
    <property type="match status" value="1"/>
</dbReference>
<dbReference type="Pfam" id="PF02518">
    <property type="entry name" value="HATPase_c"/>
    <property type="match status" value="1"/>
</dbReference>
<feature type="transmembrane region" description="Helical" evidence="6">
    <location>
        <begin position="77"/>
        <end position="95"/>
    </location>
</feature>
<feature type="transmembrane region" description="Helical" evidence="6">
    <location>
        <begin position="46"/>
        <end position="65"/>
    </location>
</feature>
<dbReference type="InterPro" id="IPR003594">
    <property type="entry name" value="HATPase_dom"/>
</dbReference>
<dbReference type="InterPro" id="IPR001789">
    <property type="entry name" value="Sig_transdc_resp-reg_receiver"/>
</dbReference>
<evidence type="ECO:0000313" key="10">
    <source>
        <dbReference type="Proteomes" id="UP000003688"/>
    </source>
</evidence>
<dbReference type="InterPro" id="IPR036890">
    <property type="entry name" value="HATPase_C_sf"/>
</dbReference>
<feature type="transmembrane region" description="Helical" evidence="6">
    <location>
        <begin position="131"/>
        <end position="151"/>
    </location>
</feature>
<feature type="transmembrane region" description="Helical" evidence="6">
    <location>
        <begin position="189"/>
        <end position="212"/>
    </location>
</feature>
<keyword evidence="6" id="KW-0812">Transmembrane</keyword>
<evidence type="ECO:0000256" key="4">
    <source>
        <dbReference type="PROSITE-ProRule" id="PRU00169"/>
    </source>
</evidence>
<dbReference type="EMBL" id="ABOX02000023">
    <property type="protein sequence ID" value="EEF59789.1"/>
    <property type="molecule type" value="Genomic_DNA"/>
</dbReference>
<reference evidence="9 10" key="1">
    <citation type="journal article" date="2011" name="J. Bacteriol.">
        <title>Genome sequence of 'Pedosphaera parvula' Ellin514, an aerobic Verrucomicrobial isolate from pasture soil.</title>
        <authorList>
            <person name="Kant R."/>
            <person name="van Passel M.W."/>
            <person name="Sangwan P."/>
            <person name="Palva A."/>
            <person name="Lucas S."/>
            <person name="Copeland A."/>
            <person name="Lapidus A."/>
            <person name="Glavina Del Rio T."/>
            <person name="Dalin E."/>
            <person name="Tice H."/>
            <person name="Bruce D."/>
            <person name="Goodwin L."/>
            <person name="Pitluck S."/>
            <person name="Chertkov O."/>
            <person name="Larimer F.W."/>
            <person name="Land M.L."/>
            <person name="Hauser L."/>
            <person name="Brettin T.S."/>
            <person name="Detter J.C."/>
            <person name="Han S."/>
            <person name="de Vos W.M."/>
            <person name="Janssen P.H."/>
            <person name="Smidt H."/>
        </authorList>
    </citation>
    <scope>NUCLEOTIDE SEQUENCE [LARGE SCALE GENOMIC DNA]</scope>
    <source>
        <strain evidence="9 10">Ellin514</strain>
    </source>
</reference>
<evidence type="ECO:0000259" key="8">
    <source>
        <dbReference type="PROSITE" id="PS50110"/>
    </source>
</evidence>
<keyword evidence="6" id="KW-1133">Transmembrane helix</keyword>
<sequence>MAKGARLNLVFASDYLNAAMIVSLLSVLVLVGLFHYLNRYTGRRYFSTWTLGWIFYAGWLGFGLWEQGGNPGPMHIMLRHWCIGVSAALLFWGSSQFLKLPSRSMSFYLFMGFLLVWSYVGAYHLKNQLQMQVPIFGIIGVASLVTAFSFYRMRKRFEFIGAGLLSFGFALWGIYLSACPFFAGNNHWVSTGFLISAVLQLFIAVSMIVLVLEEARAANETLLNQIRSTPSELQSIEAKILQIGAQEGGLLDRAAMDEKLRAAYEELRLAQEKNLQEERLQALSQMSRGIAHDINNALTPILGYATLIQRSHPELPESVRNYVMGIKNAGDKIAQSVACIRDFYRREAGKEAKISLELNRIVEEVLEISYTQWLDTQVLSGVHIDVKTDYCAELPNIKGQKSEVREALTQVTLNAIQAMPQGGTLTLKTRIAGNGGERPGSVVGKSVVVEISDTGVGMNAETRKRCLEPFFSTKDKHGAKGLGLSKVFGVIQRHTGQIVIESELGKGTVIRLSFPAAEAATATGEVSVPEAVVMAPLRILCVDDEAPVLDVLRIILQSAGHTVEGASNGFGALEAFRSAKARNESFDVVLTDLGMPKMDGRQVAKLIKEESHGTPVIMLTGWGDIMKVEGNHPDQIDVVLSKPPQVNELFLALRKLTANLPKAQGLN</sequence>
<evidence type="ECO:0000259" key="7">
    <source>
        <dbReference type="PROSITE" id="PS50109"/>
    </source>
</evidence>
<evidence type="ECO:0000256" key="1">
    <source>
        <dbReference type="ARBA" id="ARBA00000085"/>
    </source>
</evidence>
<keyword evidence="9" id="KW-0808">Transferase</keyword>
<evidence type="ECO:0000256" key="2">
    <source>
        <dbReference type="ARBA" id="ARBA00012438"/>
    </source>
</evidence>
<dbReference type="Gene3D" id="3.40.50.2300">
    <property type="match status" value="1"/>
</dbReference>
<feature type="transmembrane region" description="Helical" evidence="6">
    <location>
        <begin position="107"/>
        <end position="125"/>
    </location>
</feature>
<dbReference type="STRING" id="320771.Cflav_PD2796"/>
<feature type="domain" description="Response regulatory" evidence="8">
    <location>
        <begin position="538"/>
        <end position="657"/>
    </location>
</feature>
<dbReference type="SMART" id="SM00448">
    <property type="entry name" value="REC"/>
    <property type="match status" value="1"/>
</dbReference>
<dbReference type="Pfam" id="PF00512">
    <property type="entry name" value="HisKA"/>
    <property type="match status" value="1"/>
</dbReference>
<name>B9XJW6_PEDPL</name>
<dbReference type="InterPro" id="IPR005467">
    <property type="entry name" value="His_kinase_dom"/>
</dbReference>
<dbReference type="Gene3D" id="1.10.287.130">
    <property type="match status" value="1"/>
</dbReference>
<dbReference type="SUPFAM" id="SSF47384">
    <property type="entry name" value="Homodimeric domain of signal transducing histidine kinase"/>
    <property type="match status" value="1"/>
</dbReference>
<dbReference type="AlphaFoldDB" id="B9XJW6"/>
<dbReference type="PRINTS" id="PR00344">
    <property type="entry name" value="BCTRLSENSOR"/>
</dbReference>
<dbReference type="PROSITE" id="PS50109">
    <property type="entry name" value="HIS_KIN"/>
    <property type="match status" value="1"/>
</dbReference>
<dbReference type="GO" id="GO:0000155">
    <property type="term" value="F:phosphorelay sensor kinase activity"/>
    <property type="evidence" value="ECO:0007669"/>
    <property type="project" value="InterPro"/>
</dbReference>
<evidence type="ECO:0000256" key="5">
    <source>
        <dbReference type="SAM" id="Coils"/>
    </source>
</evidence>
<keyword evidence="5" id="KW-0175">Coiled coil</keyword>
<comment type="catalytic activity">
    <reaction evidence="1">
        <text>ATP + protein L-histidine = ADP + protein N-phospho-L-histidine.</text>
        <dbReference type="EC" id="2.7.13.3"/>
    </reaction>
</comment>
<dbReference type="OrthoDB" id="174740at2"/>
<keyword evidence="6" id="KW-0472">Membrane</keyword>
<dbReference type="SUPFAM" id="SSF55874">
    <property type="entry name" value="ATPase domain of HSP90 chaperone/DNA topoisomerase II/histidine kinase"/>
    <property type="match status" value="1"/>
</dbReference>
<dbReference type="InterPro" id="IPR003661">
    <property type="entry name" value="HisK_dim/P_dom"/>
</dbReference>
<dbReference type="PANTHER" id="PTHR43065">
    <property type="entry name" value="SENSOR HISTIDINE KINASE"/>
    <property type="match status" value="1"/>
</dbReference>
<feature type="modified residue" description="4-aspartylphosphate" evidence="4">
    <location>
        <position position="592"/>
    </location>
</feature>
<dbReference type="InterPro" id="IPR004358">
    <property type="entry name" value="Sig_transdc_His_kin-like_C"/>
</dbReference>
<keyword evidence="3 4" id="KW-0597">Phosphoprotein</keyword>
<dbReference type="InterPro" id="IPR036097">
    <property type="entry name" value="HisK_dim/P_sf"/>
</dbReference>
<proteinExistence type="predicted"/>
<feature type="domain" description="Histidine kinase" evidence="7">
    <location>
        <begin position="289"/>
        <end position="518"/>
    </location>
</feature>
<dbReference type="CDD" id="cd00082">
    <property type="entry name" value="HisKA"/>
    <property type="match status" value="1"/>
</dbReference>
<dbReference type="SMART" id="SM00388">
    <property type="entry name" value="HisKA"/>
    <property type="match status" value="1"/>
</dbReference>
<keyword evidence="10" id="KW-1185">Reference proteome</keyword>
<dbReference type="EC" id="2.7.13.3" evidence="2"/>
<organism evidence="9 10">
    <name type="scientific">Pedosphaera parvula (strain Ellin514)</name>
    <dbReference type="NCBI Taxonomy" id="320771"/>
    <lineage>
        <taxon>Bacteria</taxon>
        <taxon>Pseudomonadati</taxon>
        <taxon>Verrucomicrobiota</taxon>
        <taxon>Pedosphaerae</taxon>
        <taxon>Pedosphaerales</taxon>
        <taxon>Pedosphaeraceae</taxon>
        <taxon>Pedosphaera</taxon>
    </lineage>
</organism>
<accession>B9XJW6</accession>
<dbReference type="SUPFAM" id="SSF52172">
    <property type="entry name" value="CheY-like"/>
    <property type="match status" value="1"/>
</dbReference>
<dbReference type="RefSeq" id="WP_007416109.1">
    <property type="nucleotide sequence ID" value="NZ_ABOX02000023.1"/>
</dbReference>
<dbReference type="PANTHER" id="PTHR43065:SF42">
    <property type="entry name" value="TWO-COMPONENT SENSOR PPRA"/>
    <property type="match status" value="1"/>
</dbReference>
<dbReference type="SMART" id="SM00387">
    <property type="entry name" value="HATPase_c"/>
    <property type="match status" value="1"/>
</dbReference>
<evidence type="ECO:0000313" key="9">
    <source>
        <dbReference type="EMBL" id="EEF59789.1"/>
    </source>
</evidence>
<dbReference type="PROSITE" id="PS50110">
    <property type="entry name" value="RESPONSE_REGULATORY"/>
    <property type="match status" value="1"/>
</dbReference>
<feature type="coiled-coil region" evidence="5">
    <location>
        <begin position="253"/>
        <end position="280"/>
    </location>
</feature>
<dbReference type="Gene3D" id="3.30.565.10">
    <property type="entry name" value="Histidine kinase-like ATPase, C-terminal domain"/>
    <property type="match status" value="1"/>
</dbReference>
<feature type="transmembrane region" description="Helical" evidence="6">
    <location>
        <begin position="15"/>
        <end position="34"/>
    </location>
</feature>
<evidence type="ECO:0000256" key="3">
    <source>
        <dbReference type="ARBA" id="ARBA00022553"/>
    </source>
</evidence>
<comment type="caution">
    <text evidence="9">The sequence shown here is derived from an EMBL/GenBank/DDBJ whole genome shotgun (WGS) entry which is preliminary data.</text>
</comment>
<protein>
    <recommendedName>
        <fullName evidence="2">histidine kinase</fullName>
        <ecNumber evidence="2">2.7.13.3</ecNumber>
    </recommendedName>
</protein>